<comment type="similarity">
    <text evidence="1">Belongs to the sulfatase family.</text>
</comment>
<evidence type="ECO:0000256" key="2">
    <source>
        <dbReference type="ARBA" id="ARBA00022723"/>
    </source>
</evidence>
<name>A0A6P1M1M5_9BACT</name>
<dbReference type="AlphaFoldDB" id="A0A6P1M1M5"/>
<gene>
    <name evidence="6" type="ORF">GT409_00620</name>
</gene>
<dbReference type="EMBL" id="CP047593">
    <property type="protein sequence ID" value="QHI68012.1"/>
    <property type="molecule type" value="Genomic_DNA"/>
</dbReference>
<reference evidence="6 7" key="1">
    <citation type="submission" date="2020-01" db="EMBL/GenBank/DDBJ databases">
        <title>Ponticoccus aerotolerans gen. nov., sp. nov., an anaerobic bacterium and proposal of Ponticoccusceae fam. nov., Ponticoccusles ord. nov. and Ponticoccuse classis nov. in the phylum Kiritimatiellaeota.</title>
        <authorList>
            <person name="Zhou L.Y."/>
            <person name="Du Z.J."/>
        </authorList>
    </citation>
    <scope>NUCLEOTIDE SEQUENCE [LARGE SCALE GENOMIC DNA]</scope>
    <source>
        <strain evidence="6 7">S-5007</strain>
    </source>
</reference>
<organism evidence="6 7">
    <name type="scientific">Tichowtungia aerotolerans</name>
    <dbReference type="NCBI Taxonomy" id="2697043"/>
    <lineage>
        <taxon>Bacteria</taxon>
        <taxon>Pseudomonadati</taxon>
        <taxon>Kiritimatiellota</taxon>
        <taxon>Tichowtungiia</taxon>
        <taxon>Tichowtungiales</taxon>
        <taxon>Tichowtungiaceae</taxon>
        <taxon>Tichowtungia</taxon>
    </lineage>
</organism>
<feature type="domain" description="Sulfatase N-terminal" evidence="5">
    <location>
        <begin position="35"/>
        <end position="386"/>
    </location>
</feature>
<dbReference type="InterPro" id="IPR000917">
    <property type="entry name" value="Sulfatase_N"/>
</dbReference>
<dbReference type="Proteomes" id="UP000464954">
    <property type="component" value="Chromosome"/>
</dbReference>
<keyword evidence="4" id="KW-0106">Calcium</keyword>
<evidence type="ECO:0000256" key="4">
    <source>
        <dbReference type="ARBA" id="ARBA00022837"/>
    </source>
</evidence>
<proteinExistence type="inferred from homology"/>
<keyword evidence="6" id="KW-0808">Transferase</keyword>
<dbReference type="PROSITE" id="PS00523">
    <property type="entry name" value="SULFATASE_1"/>
    <property type="match status" value="1"/>
</dbReference>
<dbReference type="Pfam" id="PF00884">
    <property type="entry name" value="Sulfatase"/>
    <property type="match status" value="1"/>
</dbReference>
<dbReference type="Gene3D" id="3.30.1120.10">
    <property type="match status" value="1"/>
</dbReference>
<dbReference type="PANTHER" id="PTHR42693:SF53">
    <property type="entry name" value="ENDO-4-O-SULFATASE"/>
    <property type="match status" value="1"/>
</dbReference>
<keyword evidence="7" id="KW-1185">Reference proteome</keyword>
<dbReference type="SUPFAM" id="SSF53649">
    <property type="entry name" value="Alkaline phosphatase-like"/>
    <property type="match status" value="1"/>
</dbReference>
<evidence type="ECO:0000313" key="6">
    <source>
        <dbReference type="EMBL" id="QHI68012.1"/>
    </source>
</evidence>
<protein>
    <submittedName>
        <fullName evidence="6">Sulfatase-like hydrolase/transferase</fullName>
    </submittedName>
</protein>
<dbReference type="KEGG" id="taer:GT409_00620"/>
<dbReference type="GO" id="GO:0016740">
    <property type="term" value="F:transferase activity"/>
    <property type="evidence" value="ECO:0007669"/>
    <property type="project" value="UniProtKB-KW"/>
</dbReference>
<dbReference type="PROSITE" id="PS00149">
    <property type="entry name" value="SULFATASE_2"/>
    <property type="match status" value="1"/>
</dbReference>
<dbReference type="InterPro" id="IPR050738">
    <property type="entry name" value="Sulfatase"/>
</dbReference>
<accession>A0A6P1M1M5</accession>
<dbReference type="GO" id="GO:0046872">
    <property type="term" value="F:metal ion binding"/>
    <property type="evidence" value="ECO:0007669"/>
    <property type="project" value="UniProtKB-KW"/>
</dbReference>
<evidence type="ECO:0000313" key="7">
    <source>
        <dbReference type="Proteomes" id="UP000464954"/>
    </source>
</evidence>
<dbReference type="PANTHER" id="PTHR42693">
    <property type="entry name" value="ARYLSULFATASE FAMILY MEMBER"/>
    <property type="match status" value="1"/>
</dbReference>
<keyword evidence="3 6" id="KW-0378">Hydrolase</keyword>
<dbReference type="InterPro" id="IPR024607">
    <property type="entry name" value="Sulfatase_CS"/>
</dbReference>
<evidence type="ECO:0000256" key="3">
    <source>
        <dbReference type="ARBA" id="ARBA00022801"/>
    </source>
</evidence>
<dbReference type="RefSeq" id="WP_160626046.1">
    <property type="nucleotide sequence ID" value="NZ_CP047593.1"/>
</dbReference>
<evidence type="ECO:0000259" key="5">
    <source>
        <dbReference type="Pfam" id="PF00884"/>
    </source>
</evidence>
<dbReference type="Gene3D" id="3.40.720.10">
    <property type="entry name" value="Alkaline Phosphatase, subunit A"/>
    <property type="match status" value="1"/>
</dbReference>
<keyword evidence="2" id="KW-0479">Metal-binding</keyword>
<sequence>MYKRQLNAGGYFAGGILAGVLMSHLSFADEVISFPNILLIVADDFGVGSINAYGAPSDLVRTPNLNRLTEEGMRFSNANAPASVCSPTRYALLTGRYAWRGPFPYGVHDPFEPASFDAGQSTIASLLQFKGYRTASIGKWHLGYGTPDEGQDHVDFTKPLYPGPNDVGFDYHFGIPQNLDDGHRGWIENNGVYGLRSSKISPYGKSFYGGPYTGFDAPQRSREEAMGTVTDRAIEWIRSECRKESARPFFLYFAPPAVHHPIVPSKTMRGTSGCGAYGAFIHDLDWSVGRLIDTLAYEGIRDDTLIIFTADNGGDLPGDKDKPEIQARGAGLLANGPQRGDKHTIYEGGLRIPMIVRWPGRVEAGSISDHMVNLVDLYATFSEMLGHRPLAKGEAPDSISFLPILLGRAQSVRKPMVCNNVAGILSLRDGFWKYIEGKFPDSLPQKDGSRNAFQSEAQPALYNLEDDPAEQNNLIAEFPEKVSRMQEILNKYRDSGRSR</sequence>
<dbReference type="GO" id="GO:0004065">
    <property type="term" value="F:arylsulfatase activity"/>
    <property type="evidence" value="ECO:0007669"/>
    <property type="project" value="TreeGrafter"/>
</dbReference>
<dbReference type="CDD" id="cd16143">
    <property type="entry name" value="ARS_like"/>
    <property type="match status" value="1"/>
</dbReference>
<evidence type="ECO:0000256" key="1">
    <source>
        <dbReference type="ARBA" id="ARBA00008779"/>
    </source>
</evidence>
<dbReference type="InterPro" id="IPR017850">
    <property type="entry name" value="Alkaline_phosphatase_core_sf"/>
</dbReference>